<keyword evidence="2" id="KW-1185">Reference proteome</keyword>
<dbReference type="AlphaFoldDB" id="A0A0G3BHN6"/>
<accession>A0A0G3BHN6</accession>
<reference evidence="1 2" key="1">
    <citation type="submission" date="2015-05" db="EMBL/GenBank/DDBJ databases">
        <authorList>
            <person name="Tang B."/>
            <person name="Yu Y."/>
        </authorList>
    </citation>
    <scope>NUCLEOTIDE SEQUENCE [LARGE SCALE GENOMIC DNA]</scope>
    <source>
        <strain evidence="1 2">DSM 7029</strain>
    </source>
</reference>
<sequence>MLLTVGSDDRLLQSSARLQGAFRCTATTERKLPLGL</sequence>
<proteinExistence type="predicted"/>
<dbReference type="EMBL" id="CP011371">
    <property type="protein sequence ID" value="AKJ27503.1"/>
    <property type="molecule type" value="Genomic_DNA"/>
</dbReference>
<organism evidence="1 2">
    <name type="scientific">Caldimonas brevitalea</name>
    <dbReference type="NCBI Taxonomy" id="413882"/>
    <lineage>
        <taxon>Bacteria</taxon>
        <taxon>Pseudomonadati</taxon>
        <taxon>Pseudomonadota</taxon>
        <taxon>Betaproteobacteria</taxon>
        <taxon>Burkholderiales</taxon>
        <taxon>Sphaerotilaceae</taxon>
        <taxon>Caldimonas</taxon>
    </lineage>
</organism>
<dbReference type="KEGG" id="pbh:AAW51_0812"/>
<protein>
    <submittedName>
        <fullName evidence="1">Uncharacterized protein</fullName>
    </submittedName>
</protein>
<evidence type="ECO:0000313" key="1">
    <source>
        <dbReference type="EMBL" id="AKJ27503.1"/>
    </source>
</evidence>
<dbReference type="Proteomes" id="UP000035352">
    <property type="component" value="Chromosome"/>
</dbReference>
<evidence type="ECO:0000313" key="2">
    <source>
        <dbReference type="Proteomes" id="UP000035352"/>
    </source>
</evidence>
<name>A0A0G3BHN6_9BURK</name>
<gene>
    <name evidence="1" type="ORF">AAW51_0812</name>
</gene>